<dbReference type="GO" id="GO:0071035">
    <property type="term" value="P:nuclear polyadenylation-dependent rRNA catabolic process"/>
    <property type="evidence" value="ECO:0007669"/>
    <property type="project" value="TreeGrafter"/>
</dbReference>
<evidence type="ECO:0000256" key="2">
    <source>
        <dbReference type="ARBA" id="ARBA00004604"/>
    </source>
</evidence>
<dbReference type="InterPro" id="IPR027408">
    <property type="entry name" value="PNPase/RNase_PH_dom_sf"/>
</dbReference>
<dbReference type="GO" id="GO:0034476">
    <property type="term" value="P:U5 snRNA 3'-end processing"/>
    <property type="evidence" value="ECO:0007669"/>
    <property type="project" value="TreeGrafter"/>
</dbReference>
<evidence type="ECO:0000313" key="9">
    <source>
        <dbReference type="EMBL" id="KIO20480.1"/>
    </source>
</evidence>
<dbReference type="InterPro" id="IPR050590">
    <property type="entry name" value="Exosome_comp_Rrp42_subfam"/>
</dbReference>
<dbReference type="PANTHER" id="PTHR11097">
    <property type="entry name" value="EXOSOME COMPLEX EXONUCLEASE RIBOSOMAL RNA PROCESSING PROTEIN"/>
    <property type="match status" value="1"/>
</dbReference>
<dbReference type="Pfam" id="PF01138">
    <property type="entry name" value="RNase_PH"/>
    <property type="match status" value="1"/>
</dbReference>
<dbReference type="GO" id="GO:0035925">
    <property type="term" value="F:mRNA 3'-UTR AU-rich region binding"/>
    <property type="evidence" value="ECO:0007669"/>
    <property type="project" value="TreeGrafter"/>
</dbReference>
<reference evidence="9 10" key="1">
    <citation type="submission" date="2014-04" db="EMBL/GenBank/DDBJ databases">
        <authorList>
            <consortium name="DOE Joint Genome Institute"/>
            <person name="Kuo A."/>
            <person name="Girlanda M."/>
            <person name="Perotto S."/>
            <person name="Kohler A."/>
            <person name="Nagy L.G."/>
            <person name="Floudas D."/>
            <person name="Copeland A."/>
            <person name="Barry K.W."/>
            <person name="Cichocki N."/>
            <person name="Veneault-Fourrey C."/>
            <person name="LaButti K."/>
            <person name="Lindquist E.A."/>
            <person name="Lipzen A."/>
            <person name="Lundell T."/>
            <person name="Morin E."/>
            <person name="Murat C."/>
            <person name="Sun H."/>
            <person name="Tunlid A."/>
            <person name="Henrissat B."/>
            <person name="Grigoriev I.V."/>
            <person name="Hibbett D.S."/>
            <person name="Martin F."/>
            <person name="Nordberg H.P."/>
            <person name="Cantor M.N."/>
            <person name="Hua S.X."/>
        </authorList>
    </citation>
    <scope>NUCLEOTIDE SEQUENCE [LARGE SCALE GENOMIC DNA]</scope>
    <source>
        <strain evidence="9 10">MUT 4182</strain>
    </source>
</reference>
<evidence type="ECO:0000259" key="8">
    <source>
        <dbReference type="Pfam" id="PF01138"/>
    </source>
</evidence>
<dbReference type="Proteomes" id="UP000054248">
    <property type="component" value="Unassembled WGS sequence"/>
</dbReference>
<dbReference type="GO" id="GO:0000177">
    <property type="term" value="C:cytoplasmic exosome (RNase complex)"/>
    <property type="evidence" value="ECO:0007669"/>
    <property type="project" value="TreeGrafter"/>
</dbReference>
<dbReference type="GO" id="GO:0034475">
    <property type="term" value="P:U4 snRNA 3'-end processing"/>
    <property type="evidence" value="ECO:0007669"/>
    <property type="project" value="TreeGrafter"/>
</dbReference>
<dbReference type="STRING" id="1051891.A0A0C3PYQ2"/>
<dbReference type="EMBL" id="KN823173">
    <property type="protein sequence ID" value="KIO20480.1"/>
    <property type="molecule type" value="Genomic_DNA"/>
</dbReference>
<dbReference type="InterPro" id="IPR020568">
    <property type="entry name" value="Ribosomal_Su5_D2-typ_SF"/>
</dbReference>
<sequence>MSTSLSKSEAGYITSALLASPDPVRADGRGLLDFRSIAVETSVAALANGSGRAVLGGTGSTNIGLGDPASEAIVAARLEVEDIDSSSGVGLTCSVTCTPSAYPQHTMPQLDDLSSDLSALLQQSLQSSANILAPQLIIIPKKKRWHLNLDAVIISDSGNILDTLVIAARAALWDLRVPRTRNLDFQRQTKRPTTDDAMEVDESKRDALGSAVKGSRVAKKPAGDFELEDYWDDGSPLKERESLPVCVTLNLLPPVHFLDAVTQEERAVPTHIHMTFSFPTADPADSILHNTRLVGPSEIPYTSIAPLIEAGEGYARRMNEALNIKLKGDDRQRAAFA</sequence>
<dbReference type="GO" id="GO:0000176">
    <property type="term" value="C:nuclear exosome (RNase complex)"/>
    <property type="evidence" value="ECO:0007669"/>
    <property type="project" value="TreeGrafter"/>
</dbReference>
<dbReference type="SUPFAM" id="SSF54211">
    <property type="entry name" value="Ribosomal protein S5 domain 2-like"/>
    <property type="match status" value="1"/>
</dbReference>
<dbReference type="GO" id="GO:0071038">
    <property type="term" value="P:TRAMP-dependent tRNA surveillance pathway"/>
    <property type="evidence" value="ECO:0007669"/>
    <property type="project" value="TreeGrafter"/>
</dbReference>
<evidence type="ECO:0000256" key="4">
    <source>
        <dbReference type="ARBA" id="ARBA00022490"/>
    </source>
</evidence>
<dbReference type="GO" id="GO:0000467">
    <property type="term" value="P:exonucleolytic trimming to generate mature 3'-end of 5.8S rRNA from tricistronic rRNA transcript (SSU-rRNA, 5.8S rRNA, LSU-rRNA)"/>
    <property type="evidence" value="ECO:0007669"/>
    <property type="project" value="TreeGrafter"/>
</dbReference>
<dbReference type="InterPro" id="IPR036345">
    <property type="entry name" value="ExoRNase_PH_dom2_sf"/>
</dbReference>
<keyword evidence="4" id="KW-0963">Cytoplasm</keyword>
<keyword evidence="5" id="KW-0271">Exosome</keyword>
<feature type="region of interest" description="Disordered" evidence="7">
    <location>
        <begin position="186"/>
        <end position="205"/>
    </location>
</feature>
<dbReference type="PANTHER" id="PTHR11097:SF8">
    <property type="entry name" value="EXOSOME COMPLEX COMPONENT RRP42"/>
    <property type="match status" value="1"/>
</dbReference>
<evidence type="ECO:0000256" key="6">
    <source>
        <dbReference type="ARBA" id="ARBA00042523"/>
    </source>
</evidence>
<dbReference type="SUPFAM" id="SSF55666">
    <property type="entry name" value="Ribonuclease PH domain 2-like"/>
    <property type="match status" value="1"/>
</dbReference>
<accession>A0A0C3PYQ2</accession>
<proteinExistence type="inferred from homology"/>
<feature type="domain" description="Exoribonuclease phosphorolytic" evidence="8">
    <location>
        <begin position="33"/>
        <end position="178"/>
    </location>
</feature>
<dbReference type="GO" id="GO:0016075">
    <property type="term" value="P:rRNA catabolic process"/>
    <property type="evidence" value="ECO:0007669"/>
    <property type="project" value="TreeGrafter"/>
</dbReference>
<reference evidence="10" key="2">
    <citation type="submission" date="2015-01" db="EMBL/GenBank/DDBJ databases">
        <title>Evolutionary Origins and Diversification of the Mycorrhizal Mutualists.</title>
        <authorList>
            <consortium name="DOE Joint Genome Institute"/>
            <consortium name="Mycorrhizal Genomics Consortium"/>
            <person name="Kohler A."/>
            <person name="Kuo A."/>
            <person name="Nagy L.G."/>
            <person name="Floudas D."/>
            <person name="Copeland A."/>
            <person name="Barry K.W."/>
            <person name="Cichocki N."/>
            <person name="Veneault-Fourrey C."/>
            <person name="LaButti K."/>
            <person name="Lindquist E.A."/>
            <person name="Lipzen A."/>
            <person name="Lundell T."/>
            <person name="Morin E."/>
            <person name="Murat C."/>
            <person name="Riley R."/>
            <person name="Ohm R."/>
            <person name="Sun H."/>
            <person name="Tunlid A."/>
            <person name="Henrissat B."/>
            <person name="Grigoriev I.V."/>
            <person name="Hibbett D.S."/>
            <person name="Martin F."/>
        </authorList>
    </citation>
    <scope>NUCLEOTIDE SEQUENCE [LARGE SCALE GENOMIC DNA]</scope>
    <source>
        <strain evidence="10">MUT 4182</strain>
    </source>
</reference>
<evidence type="ECO:0000256" key="7">
    <source>
        <dbReference type="SAM" id="MobiDB-lite"/>
    </source>
</evidence>
<dbReference type="GO" id="GO:0034473">
    <property type="term" value="P:U1 snRNA 3'-end processing"/>
    <property type="evidence" value="ECO:0007669"/>
    <property type="project" value="TreeGrafter"/>
</dbReference>
<comment type="similarity">
    <text evidence="3">Belongs to the RNase PH family.</text>
</comment>
<evidence type="ECO:0000256" key="5">
    <source>
        <dbReference type="ARBA" id="ARBA00022835"/>
    </source>
</evidence>
<evidence type="ECO:0000313" key="10">
    <source>
        <dbReference type="Proteomes" id="UP000054248"/>
    </source>
</evidence>
<dbReference type="HOGENOM" id="CLU_038194_2_0_1"/>
<evidence type="ECO:0000256" key="1">
    <source>
        <dbReference type="ARBA" id="ARBA00004496"/>
    </source>
</evidence>
<dbReference type="AlphaFoldDB" id="A0A0C3PYQ2"/>
<name>A0A0C3PYQ2_9AGAM</name>
<keyword evidence="10" id="KW-1185">Reference proteome</keyword>
<dbReference type="Gene3D" id="3.30.230.70">
    <property type="entry name" value="GHMP Kinase, N-terminal domain"/>
    <property type="match status" value="1"/>
</dbReference>
<protein>
    <recommendedName>
        <fullName evidence="6">Ribosomal RNA-processing protein 42</fullName>
    </recommendedName>
</protein>
<dbReference type="OrthoDB" id="272245at2759"/>
<comment type="subcellular location">
    <subcellularLocation>
        <location evidence="1">Cytoplasm</location>
    </subcellularLocation>
    <subcellularLocation>
        <location evidence="2">Nucleus</location>
        <location evidence="2">Nucleolus</location>
    </subcellularLocation>
</comment>
<organism evidence="9 10">
    <name type="scientific">Tulasnella calospora MUT 4182</name>
    <dbReference type="NCBI Taxonomy" id="1051891"/>
    <lineage>
        <taxon>Eukaryota</taxon>
        <taxon>Fungi</taxon>
        <taxon>Dikarya</taxon>
        <taxon>Basidiomycota</taxon>
        <taxon>Agaricomycotina</taxon>
        <taxon>Agaricomycetes</taxon>
        <taxon>Cantharellales</taxon>
        <taxon>Tulasnellaceae</taxon>
        <taxon>Tulasnella</taxon>
    </lineage>
</organism>
<dbReference type="InterPro" id="IPR001247">
    <property type="entry name" value="ExoRNase_PH_dom1"/>
</dbReference>
<dbReference type="GO" id="GO:0071028">
    <property type="term" value="P:nuclear mRNA surveillance"/>
    <property type="evidence" value="ECO:0007669"/>
    <property type="project" value="TreeGrafter"/>
</dbReference>
<evidence type="ECO:0000256" key="3">
    <source>
        <dbReference type="ARBA" id="ARBA00006678"/>
    </source>
</evidence>
<dbReference type="GO" id="GO:0005730">
    <property type="term" value="C:nucleolus"/>
    <property type="evidence" value="ECO:0007669"/>
    <property type="project" value="UniProtKB-SubCell"/>
</dbReference>
<gene>
    <name evidence="9" type="ORF">M407DRAFT_136783</name>
</gene>